<keyword evidence="2" id="KW-1185">Reference proteome</keyword>
<dbReference type="EMBL" id="CAXIEN010000008">
    <property type="protein sequence ID" value="CAL1263328.1"/>
    <property type="molecule type" value="Genomic_DNA"/>
</dbReference>
<dbReference type="AlphaFoldDB" id="A0AAV1YW64"/>
<proteinExistence type="predicted"/>
<gene>
    <name evidence="1" type="ORF">LARSCL_LOCUS1444</name>
</gene>
<evidence type="ECO:0000313" key="2">
    <source>
        <dbReference type="Proteomes" id="UP001497382"/>
    </source>
</evidence>
<name>A0AAV1YW64_9ARAC</name>
<protein>
    <submittedName>
        <fullName evidence="1">Uncharacterized protein</fullName>
    </submittedName>
</protein>
<organism evidence="1 2">
    <name type="scientific">Larinioides sclopetarius</name>
    <dbReference type="NCBI Taxonomy" id="280406"/>
    <lineage>
        <taxon>Eukaryota</taxon>
        <taxon>Metazoa</taxon>
        <taxon>Ecdysozoa</taxon>
        <taxon>Arthropoda</taxon>
        <taxon>Chelicerata</taxon>
        <taxon>Arachnida</taxon>
        <taxon>Araneae</taxon>
        <taxon>Araneomorphae</taxon>
        <taxon>Entelegynae</taxon>
        <taxon>Araneoidea</taxon>
        <taxon>Araneidae</taxon>
        <taxon>Larinioides</taxon>
    </lineage>
</organism>
<comment type="caution">
    <text evidence="1">The sequence shown here is derived from an EMBL/GenBank/DDBJ whole genome shotgun (WGS) entry which is preliminary data.</text>
</comment>
<evidence type="ECO:0000313" key="1">
    <source>
        <dbReference type="EMBL" id="CAL1263328.1"/>
    </source>
</evidence>
<dbReference type="Proteomes" id="UP001497382">
    <property type="component" value="Unassembled WGS sequence"/>
</dbReference>
<accession>A0AAV1YW64</accession>
<reference evidence="1 2" key="1">
    <citation type="submission" date="2024-04" db="EMBL/GenBank/DDBJ databases">
        <authorList>
            <person name="Rising A."/>
            <person name="Reimegard J."/>
            <person name="Sonavane S."/>
            <person name="Akerstrom W."/>
            <person name="Nylinder S."/>
            <person name="Hedman E."/>
            <person name="Kallberg Y."/>
        </authorList>
    </citation>
    <scope>NUCLEOTIDE SEQUENCE [LARGE SCALE GENOMIC DNA]</scope>
</reference>
<sequence length="194" mass="21757">MREAPSGMGSYAFLNMHDVPYLPQKFVATFTGHPVYTYIAPENLYFIHSLEYTHRHCSIMGAHILQKTLFLAAFVSGVIVMADDNEDFITSLLCVSSSGNQELCEQFFVCNNMMGKKYTDAYTECLGKSLPNGPGNCSETEQLYGSDPIIRAVNYCIMDKTNDGENNWTMDKEMDNFKNCMVNLGKTCEAQKGN</sequence>